<gene>
    <name evidence="1" type="primary">PE27</name>
    <name evidence="1" type="ORF">MCNS_12110</name>
</gene>
<dbReference type="Pfam" id="PF12484">
    <property type="entry name" value="PPE-SVP"/>
    <property type="match status" value="1"/>
</dbReference>
<dbReference type="Gene3D" id="1.10.287.850">
    <property type="entry name" value="HP0062-like domain"/>
    <property type="match status" value="1"/>
</dbReference>
<proteinExistence type="predicted"/>
<keyword evidence="2" id="KW-1185">Reference proteome</keyword>
<dbReference type="STRING" id="44010.AWC00_09580"/>
<sequence length="267" mass="25394">MSFLTTQPEALAYAAGKLQTIGSGVAAESAAAAAPTTNVIPAAADEVSALQAAIFGAYGSLYQSVNAQAVSVHQLFVHTLGVSAGSYAATESSNSATTASPLAERISSFLGSAAVADPSGGGLANIANIGVGNWESASSNVLGMCGGGLLPGANETGDAVEAAGAAAGPVTANSAGSNGVPVWGSLGQPILANSSSVPASWVGGAAPAPASPGASTTAGWTAPVAQGTPATSMPAGMPLAATTGKAGGMGVPRYGIKPTVMARPTVA</sequence>
<organism evidence="1 2">
    <name type="scientific">Mycobacterium conspicuum</name>
    <dbReference type="NCBI Taxonomy" id="44010"/>
    <lineage>
        <taxon>Bacteria</taxon>
        <taxon>Bacillati</taxon>
        <taxon>Actinomycetota</taxon>
        <taxon>Actinomycetes</taxon>
        <taxon>Mycobacteriales</taxon>
        <taxon>Mycobacteriaceae</taxon>
        <taxon>Mycobacterium</taxon>
    </lineage>
</organism>
<evidence type="ECO:0000313" key="1">
    <source>
        <dbReference type="EMBL" id="BBZ38148.1"/>
    </source>
</evidence>
<dbReference type="Pfam" id="PF00934">
    <property type="entry name" value="PE"/>
    <property type="match status" value="1"/>
</dbReference>
<dbReference type="InterPro" id="IPR000084">
    <property type="entry name" value="PE-PGRS_N"/>
</dbReference>
<protein>
    <submittedName>
        <fullName evidence="1">PE family protein</fullName>
    </submittedName>
</protein>
<dbReference type="EMBL" id="AP022613">
    <property type="protein sequence ID" value="BBZ38148.1"/>
    <property type="molecule type" value="Genomic_DNA"/>
</dbReference>
<name>A0A1X1THA1_9MYCO</name>
<dbReference type="AlphaFoldDB" id="A0A1X1THA1"/>
<evidence type="ECO:0000313" key="2">
    <source>
        <dbReference type="Proteomes" id="UP000467385"/>
    </source>
</evidence>
<reference evidence="1 2" key="1">
    <citation type="journal article" date="2019" name="Emerg. Microbes Infect.">
        <title>Comprehensive subspecies identification of 175 nontuberculous mycobacteria species based on 7547 genomic profiles.</title>
        <authorList>
            <person name="Matsumoto Y."/>
            <person name="Kinjo T."/>
            <person name="Motooka D."/>
            <person name="Nabeya D."/>
            <person name="Jung N."/>
            <person name="Uechi K."/>
            <person name="Horii T."/>
            <person name="Iida T."/>
            <person name="Fujita J."/>
            <person name="Nakamura S."/>
        </authorList>
    </citation>
    <scope>NUCLEOTIDE SEQUENCE [LARGE SCALE GENOMIC DNA]</scope>
    <source>
        <strain evidence="1 2">JCM 14738</strain>
    </source>
</reference>
<dbReference type="SUPFAM" id="SSF140459">
    <property type="entry name" value="PE/PPE dimer-like"/>
    <property type="match status" value="1"/>
</dbReference>
<dbReference type="InterPro" id="IPR022171">
    <property type="entry name" value="PPE_C"/>
</dbReference>
<accession>A0A1X1THA1</accession>
<dbReference type="RefSeq" id="WP_085232345.1">
    <property type="nucleotide sequence ID" value="NZ_AP022613.1"/>
</dbReference>
<dbReference type="OrthoDB" id="4764762at2"/>
<dbReference type="InterPro" id="IPR038332">
    <property type="entry name" value="PPE_sf"/>
</dbReference>
<dbReference type="Proteomes" id="UP000467385">
    <property type="component" value="Chromosome"/>
</dbReference>